<dbReference type="Pfam" id="PF02518">
    <property type="entry name" value="HATPase_c"/>
    <property type="match status" value="1"/>
</dbReference>
<dbReference type="GO" id="GO:0000160">
    <property type="term" value="P:phosphorelay signal transduction system"/>
    <property type="evidence" value="ECO:0007669"/>
    <property type="project" value="UniProtKB-KW"/>
</dbReference>
<evidence type="ECO:0000256" key="6">
    <source>
        <dbReference type="SAM" id="Phobius"/>
    </source>
</evidence>
<evidence type="ECO:0000313" key="8">
    <source>
        <dbReference type="EMBL" id="MCD1116199.1"/>
    </source>
</evidence>
<reference evidence="8" key="1">
    <citation type="submission" date="2021-11" db="EMBL/GenBank/DDBJ databases">
        <title>Description of novel Chryseobacterium species.</title>
        <authorList>
            <person name="Saticioglu I.B."/>
            <person name="Ay H."/>
            <person name="Altun S."/>
            <person name="Duman M."/>
        </authorList>
    </citation>
    <scope>NUCLEOTIDE SEQUENCE</scope>
    <source>
        <strain evidence="8">C-17</strain>
    </source>
</reference>
<sequence>MFNLIYLFKIKEVTLNINLLILIIVTLAIIVFFILVAYKTFVDRIIKEKEVQSLAEIQHQKKLILESTKVQEEERKRIAISVHDDIGNRLNILSLWLNNLDIEDESTSNVISGQISELIDSTRNISHSLYPVNLEKLGLILYIEELITNLSARINISLFVSSKYIQKDLFTEVQIYRIIQEFTTNVIKHSNADKIDIVIKDFNDFTGIIIFDNGQGFDYEKVKKGMGIKNIESRLQSMDAQFKWKSIINKGSRLIFKIQKKQ</sequence>
<keyword evidence="9" id="KW-1185">Reference proteome</keyword>
<dbReference type="GO" id="GO:0004673">
    <property type="term" value="F:protein histidine kinase activity"/>
    <property type="evidence" value="ECO:0007669"/>
    <property type="project" value="UniProtKB-EC"/>
</dbReference>
<evidence type="ECO:0000256" key="5">
    <source>
        <dbReference type="ARBA" id="ARBA00023012"/>
    </source>
</evidence>
<keyword evidence="3" id="KW-0808">Transferase</keyword>
<dbReference type="PANTHER" id="PTHR24421">
    <property type="entry name" value="NITRATE/NITRITE SENSOR PROTEIN NARX-RELATED"/>
    <property type="match status" value="1"/>
</dbReference>
<keyword evidence="4 8" id="KW-0418">Kinase</keyword>
<accession>A0A9Q3UZQ0</accession>
<keyword evidence="6" id="KW-1133">Transmembrane helix</keyword>
<comment type="catalytic activity">
    <reaction evidence="1">
        <text>ATP + protein L-histidine = ADP + protein N-phospho-L-histidine.</text>
        <dbReference type="EC" id="2.7.13.3"/>
    </reaction>
</comment>
<dbReference type="RefSeq" id="WP_230667473.1">
    <property type="nucleotide sequence ID" value="NZ_JAJNAY010000001.1"/>
</dbReference>
<gene>
    <name evidence="8" type="ORF">LO744_04940</name>
</gene>
<evidence type="ECO:0000256" key="4">
    <source>
        <dbReference type="ARBA" id="ARBA00022777"/>
    </source>
</evidence>
<dbReference type="CDD" id="cd16917">
    <property type="entry name" value="HATPase_UhpB-NarQ-NarX-like"/>
    <property type="match status" value="1"/>
</dbReference>
<dbReference type="InterPro" id="IPR003594">
    <property type="entry name" value="HATPase_dom"/>
</dbReference>
<dbReference type="Proteomes" id="UP001108025">
    <property type="component" value="Unassembled WGS sequence"/>
</dbReference>
<dbReference type="InterPro" id="IPR036890">
    <property type="entry name" value="HATPase_C_sf"/>
</dbReference>
<dbReference type="AlphaFoldDB" id="A0A9Q3UZQ0"/>
<dbReference type="PANTHER" id="PTHR24421:SF10">
    <property type="entry name" value="NITRATE_NITRITE SENSOR PROTEIN NARQ"/>
    <property type="match status" value="1"/>
</dbReference>
<dbReference type="EC" id="2.7.13.3" evidence="2"/>
<dbReference type="InterPro" id="IPR050482">
    <property type="entry name" value="Sensor_HK_TwoCompSys"/>
</dbReference>
<name>A0A9Q3UZQ0_9FLAO</name>
<feature type="domain" description="Histidine kinase/HSP90-like ATPase" evidence="7">
    <location>
        <begin position="172"/>
        <end position="260"/>
    </location>
</feature>
<organism evidence="8 9">
    <name type="scientific">Chryseobacterium turcicum</name>
    <dbReference type="NCBI Taxonomy" id="2898076"/>
    <lineage>
        <taxon>Bacteria</taxon>
        <taxon>Pseudomonadati</taxon>
        <taxon>Bacteroidota</taxon>
        <taxon>Flavobacteriia</taxon>
        <taxon>Flavobacteriales</taxon>
        <taxon>Weeksellaceae</taxon>
        <taxon>Chryseobacterium group</taxon>
        <taxon>Chryseobacterium</taxon>
    </lineage>
</organism>
<evidence type="ECO:0000313" key="9">
    <source>
        <dbReference type="Proteomes" id="UP001108025"/>
    </source>
</evidence>
<proteinExistence type="predicted"/>
<evidence type="ECO:0000256" key="1">
    <source>
        <dbReference type="ARBA" id="ARBA00000085"/>
    </source>
</evidence>
<comment type="caution">
    <text evidence="8">The sequence shown here is derived from an EMBL/GenBank/DDBJ whole genome shotgun (WGS) entry which is preliminary data.</text>
</comment>
<dbReference type="Gene3D" id="3.30.565.10">
    <property type="entry name" value="Histidine kinase-like ATPase, C-terminal domain"/>
    <property type="match status" value="1"/>
</dbReference>
<evidence type="ECO:0000259" key="7">
    <source>
        <dbReference type="Pfam" id="PF02518"/>
    </source>
</evidence>
<dbReference type="SUPFAM" id="SSF55874">
    <property type="entry name" value="ATPase domain of HSP90 chaperone/DNA topoisomerase II/histidine kinase"/>
    <property type="match status" value="1"/>
</dbReference>
<keyword evidence="6" id="KW-0472">Membrane</keyword>
<keyword evidence="5" id="KW-0902">Two-component regulatory system</keyword>
<evidence type="ECO:0000256" key="2">
    <source>
        <dbReference type="ARBA" id="ARBA00012438"/>
    </source>
</evidence>
<dbReference type="EMBL" id="JAJNAY010000001">
    <property type="protein sequence ID" value="MCD1116199.1"/>
    <property type="molecule type" value="Genomic_DNA"/>
</dbReference>
<evidence type="ECO:0000256" key="3">
    <source>
        <dbReference type="ARBA" id="ARBA00022679"/>
    </source>
</evidence>
<protein>
    <recommendedName>
        <fullName evidence="2">histidine kinase</fullName>
        <ecNumber evidence="2">2.7.13.3</ecNumber>
    </recommendedName>
</protein>
<keyword evidence="6" id="KW-0812">Transmembrane</keyword>
<feature type="transmembrane region" description="Helical" evidence="6">
    <location>
        <begin position="20"/>
        <end position="38"/>
    </location>
</feature>